<gene>
    <name evidence="1" type="ORF">DTU56_08885</name>
</gene>
<dbReference type="AlphaFoldDB" id="A0A5U8XLR9"/>
<accession>A0A5U8XLR9</accession>
<evidence type="ECO:0000313" key="1">
    <source>
        <dbReference type="EMBL" id="EBS0563230.1"/>
    </source>
</evidence>
<protein>
    <submittedName>
        <fullName evidence="1">Uncharacterized protein</fullName>
    </submittedName>
</protein>
<name>A0A5U8XLR9_SALMU</name>
<reference evidence="1" key="1">
    <citation type="submission" date="2018-07" db="EMBL/GenBank/DDBJ databases">
        <authorList>
            <person name="Ashton P.M."/>
            <person name="Dallman T."/>
            <person name="Nair S."/>
            <person name="De Pinna E."/>
            <person name="Peters T."/>
            <person name="Grant K."/>
        </authorList>
    </citation>
    <scope>NUCLEOTIDE SEQUENCE</scope>
    <source>
        <strain evidence="1">142535</strain>
    </source>
</reference>
<sequence length="123" mass="14256">MPQLKGGPDVTDYRNAESSDAILRDYVTEVNLYAFYVFNYTKALNEYAMKHGWHPLPIPPICEQYMMPGLMDIPDFVFRRGIKSDDEVDMALASYIRALRARMNENALRVNRAFAKHRDACVY</sequence>
<comment type="caution">
    <text evidence="1">The sequence shown here is derived from an EMBL/GenBank/DDBJ whole genome shotgun (WGS) entry which is preliminary data.</text>
</comment>
<proteinExistence type="predicted"/>
<dbReference type="EMBL" id="AAGUDP010000006">
    <property type="protein sequence ID" value="EBS0563230.1"/>
    <property type="molecule type" value="Genomic_DNA"/>
</dbReference>
<organism evidence="1">
    <name type="scientific">Salmonella muenchen</name>
    <dbReference type="NCBI Taxonomy" id="596"/>
    <lineage>
        <taxon>Bacteria</taxon>
        <taxon>Pseudomonadati</taxon>
        <taxon>Pseudomonadota</taxon>
        <taxon>Gammaproteobacteria</taxon>
        <taxon>Enterobacterales</taxon>
        <taxon>Enterobacteriaceae</taxon>
        <taxon>Salmonella</taxon>
    </lineage>
</organism>